<organism evidence="1 2">
    <name type="scientific">Zarea fungicola</name>
    <dbReference type="NCBI Taxonomy" id="93591"/>
    <lineage>
        <taxon>Eukaryota</taxon>
        <taxon>Fungi</taxon>
        <taxon>Dikarya</taxon>
        <taxon>Ascomycota</taxon>
        <taxon>Pezizomycotina</taxon>
        <taxon>Sordariomycetes</taxon>
        <taxon>Hypocreomycetidae</taxon>
        <taxon>Hypocreales</taxon>
        <taxon>Cordycipitaceae</taxon>
        <taxon>Zarea</taxon>
    </lineage>
</organism>
<sequence>MQVFHAAVIIALGAAAAATAVPAADHYGTRYTDRHCKTLQSQPNRYFGFSDCIELKTVGSIKIGNVEPQQSCVIYSDHQCRGEFVGSEAAQGCLDVTVGDWTKGKSFMCANGHD</sequence>
<dbReference type="EMBL" id="JANJQO010000665">
    <property type="protein sequence ID" value="KAJ2975767.1"/>
    <property type="molecule type" value="Genomic_DNA"/>
</dbReference>
<keyword evidence="2" id="KW-1185">Reference proteome</keyword>
<name>A0ACC1NA63_9HYPO</name>
<reference evidence="1" key="1">
    <citation type="submission" date="2022-08" db="EMBL/GenBank/DDBJ databases">
        <title>Genome Sequence of Lecanicillium fungicola.</title>
        <authorList>
            <person name="Buettner E."/>
        </authorList>
    </citation>
    <scope>NUCLEOTIDE SEQUENCE</scope>
    <source>
        <strain evidence="1">Babe33</strain>
    </source>
</reference>
<accession>A0ACC1NA63</accession>
<gene>
    <name evidence="1" type="ORF">NQ176_g5333</name>
</gene>
<dbReference type="Proteomes" id="UP001143910">
    <property type="component" value="Unassembled WGS sequence"/>
</dbReference>
<evidence type="ECO:0000313" key="2">
    <source>
        <dbReference type="Proteomes" id="UP001143910"/>
    </source>
</evidence>
<proteinExistence type="predicted"/>
<comment type="caution">
    <text evidence="1">The sequence shown here is derived from an EMBL/GenBank/DDBJ whole genome shotgun (WGS) entry which is preliminary data.</text>
</comment>
<protein>
    <submittedName>
        <fullName evidence="1">Uncharacterized protein</fullName>
    </submittedName>
</protein>
<evidence type="ECO:0000313" key="1">
    <source>
        <dbReference type="EMBL" id="KAJ2975767.1"/>
    </source>
</evidence>